<evidence type="ECO:0000256" key="1">
    <source>
        <dbReference type="SAM" id="Phobius"/>
    </source>
</evidence>
<dbReference type="InterPro" id="IPR007360">
    <property type="entry name" value="SirB"/>
</dbReference>
<feature type="transmembrane region" description="Helical" evidence="1">
    <location>
        <begin position="73"/>
        <end position="93"/>
    </location>
</feature>
<keyword evidence="1" id="KW-0812">Transmembrane</keyword>
<dbReference type="RefSeq" id="WP_110017837.1">
    <property type="nucleotide sequence ID" value="NZ_QGTJ01000003.1"/>
</dbReference>
<dbReference type="OrthoDB" id="5588650at2"/>
<dbReference type="PANTHER" id="PTHR39594">
    <property type="entry name" value="PROTEIN YCHQ"/>
    <property type="match status" value="1"/>
</dbReference>
<feature type="transmembrane region" description="Helical" evidence="1">
    <location>
        <begin position="47"/>
        <end position="67"/>
    </location>
</feature>
<dbReference type="Proteomes" id="UP000246569">
    <property type="component" value="Unassembled WGS sequence"/>
</dbReference>
<keyword evidence="1" id="KW-0472">Membrane</keyword>
<comment type="caution">
    <text evidence="2">The sequence shown here is derived from an EMBL/GenBank/DDBJ whole genome shotgun (WGS) entry which is preliminary data.</text>
</comment>
<dbReference type="GO" id="GO:0005886">
    <property type="term" value="C:plasma membrane"/>
    <property type="evidence" value="ECO:0007669"/>
    <property type="project" value="TreeGrafter"/>
</dbReference>
<proteinExistence type="predicted"/>
<protein>
    <submittedName>
        <fullName evidence="2">Putative membrane protein SirB2</fullName>
    </submittedName>
</protein>
<dbReference type="AlphaFoldDB" id="A0A317MXU3"/>
<evidence type="ECO:0000313" key="3">
    <source>
        <dbReference type="Proteomes" id="UP000246569"/>
    </source>
</evidence>
<dbReference type="PANTHER" id="PTHR39594:SF1">
    <property type="entry name" value="PROTEIN YCHQ"/>
    <property type="match status" value="1"/>
</dbReference>
<reference evidence="2 3" key="1">
    <citation type="submission" date="2018-05" db="EMBL/GenBank/DDBJ databases">
        <title>Genomic Encyclopedia of Type Strains, Phase IV (KMG-IV): sequencing the most valuable type-strain genomes for metagenomic binning, comparative biology and taxonomic classification.</title>
        <authorList>
            <person name="Goeker M."/>
        </authorList>
    </citation>
    <scope>NUCLEOTIDE SEQUENCE [LARGE SCALE GENOMIC DNA]</scope>
    <source>
        <strain evidence="2 3">DSM 23606</strain>
    </source>
</reference>
<keyword evidence="1" id="KW-1133">Transmembrane helix</keyword>
<feature type="transmembrane region" description="Helical" evidence="1">
    <location>
        <begin position="105"/>
        <end position="123"/>
    </location>
</feature>
<dbReference type="Pfam" id="PF04247">
    <property type="entry name" value="SirB"/>
    <property type="match status" value="1"/>
</dbReference>
<keyword evidence="3" id="KW-1185">Reference proteome</keyword>
<feature type="transmembrane region" description="Helical" evidence="1">
    <location>
        <begin position="14"/>
        <end position="35"/>
    </location>
</feature>
<gene>
    <name evidence="2" type="ORF">C7443_103259</name>
</gene>
<evidence type="ECO:0000313" key="2">
    <source>
        <dbReference type="EMBL" id="PWV63334.1"/>
    </source>
</evidence>
<name>A0A317MXU3_9GAMM</name>
<dbReference type="PIRSF" id="PIRSF005610">
    <property type="entry name" value="SirB"/>
    <property type="match status" value="1"/>
</dbReference>
<organism evidence="2 3">
    <name type="scientific">Plasticicumulans acidivorans</name>
    <dbReference type="NCBI Taxonomy" id="886464"/>
    <lineage>
        <taxon>Bacteria</taxon>
        <taxon>Pseudomonadati</taxon>
        <taxon>Pseudomonadota</taxon>
        <taxon>Gammaproteobacteria</taxon>
        <taxon>Candidatus Competibacteraceae</taxon>
        <taxon>Plasticicumulans</taxon>
    </lineage>
</organism>
<accession>A0A317MXU3</accession>
<dbReference type="EMBL" id="QGTJ01000003">
    <property type="protein sequence ID" value="PWV63334.1"/>
    <property type="molecule type" value="Genomic_DNA"/>
</dbReference>
<sequence length="133" mass="14372">MSDLASGYLALRHLHIGAVTLSGGLFLLRGMWMLLDSPQLQARWVRVLPHVIDTVLLLSAIALTLIIQQYPLTHGWLTAKVLALLAYIGLGSVALKRGGSRRTRIAAFMAAVGCFAYIVGVALHHDPASWFAG</sequence>